<proteinExistence type="predicted"/>
<comment type="caution">
    <text evidence="1">The sequence shown here is derived from an EMBL/GenBank/DDBJ whole genome shotgun (WGS) entry which is preliminary data.</text>
</comment>
<name>A0A0F9SU30_9ZZZZ</name>
<accession>A0A0F9SU30</accession>
<organism evidence="1">
    <name type="scientific">marine sediment metagenome</name>
    <dbReference type="NCBI Taxonomy" id="412755"/>
    <lineage>
        <taxon>unclassified sequences</taxon>
        <taxon>metagenomes</taxon>
        <taxon>ecological metagenomes</taxon>
    </lineage>
</organism>
<dbReference type="AlphaFoldDB" id="A0A0F9SU30"/>
<dbReference type="EMBL" id="LAZR01000509">
    <property type="protein sequence ID" value="KKN66137.1"/>
    <property type="molecule type" value="Genomic_DNA"/>
</dbReference>
<protein>
    <submittedName>
        <fullName evidence="1">Uncharacterized protein</fullName>
    </submittedName>
</protein>
<evidence type="ECO:0000313" key="1">
    <source>
        <dbReference type="EMBL" id="KKN66137.1"/>
    </source>
</evidence>
<reference evidence="1" key="1">
    <citation type="journal article" date="2015" name="Nature">
        <title>Complex archaea that bridge the gap between prokaryotes and eukaryotes.</title>
        <authorList>
            <person name="Spang A."/>
            <person name="Saw J.H."/>
            <person name="Jorgensen S.L."/>
            <person name="Zaremba-Niedzwiedzka K."/>
            <person name="Martijn J."/>
            <person name="Lind A.E."/>
            <person name="van Eijk R."/>
            <person name="Schleper C."/>
            <person name="Guy L."/>
            <person name="Ettema T.J."/>
        </authorList>
    </citation>
    <scope>NUCLEOTIDE SEQUENCE</scope>
</reference>
<gene>
    <name evidence="1" type="ORF">LCGC14_0474270</name>
</gene>
<sequence length="94" mass="11104">MYAKILKFLTNLLFKRIFRGFLTPRKTRLPGLTLRCQVCGRDFIAYNKRQRICCGKDCTKVDRARQYRARLVFRRSSENKIAVTLNPSDLESEE</sequence>